<feature type="compositionally biased region" description="Polar residues" evidence="1">
    <location>
        <begin position="287"/>
        <end position="296"/>
    </location>
</feature>
<dbReference type="SUPFAM" id="SSF57667">
    <property type="entry name" value="beta-beta-alpha zinc fingers"/>
    <property type="match status" value="2"/>
</dbReference>
<keyword evidence="4" id="KW-1185">Reference proteome</keyword>
<dbReference type="Proteomes" id="UP000829196">
    <property type="component" value="Unassembled WGS sequence"/>
</dbReference>
<dbReference type="PANTHER" id="PTHR47487">
    <property type="entry name" value="OS06G0651300 PROTEIN-RELATED"/>
    <property type="match status" value="1"/>
</dbReference>
<feature type="domain" description="U1-type" evidence="2">
    <location>
        <begin position="245"/>
        <end position="279"/>
    </location>
</feature>
<dbReference type="InterPro" id="IPR003604">
    <property type="entry name" value="Matrin/U1-like-C_Znf_C2H2"/>
</dbReference>
<dbReference type="GO" id="GO:0003676">
    <property type="term" value="F:nucleic acid binding"/>
    <property type="evidence" value="ECO:0007669"/>
    <property type="project" value="InterPro"/>
</dbReference>
<dbReference type="SMART" id="SM00451">
    <property type="entry name" value="ZnF_U1"/>
    <property type="match status" value="2"/>
</dbReference>
<gene>
    <name evidence="3" type="ORF">KFK09_011808</name>
</gene>
<evidence type="ECO:0000313" key="3">
    <source>
        <dbReference type="EMBL" id="KAI0511183.1"/>
    </source>
</evidence>
<comment type="caution">
    <text evidence="3">The sequence shown here is derived from an EMBL/GenBank/DDBJ whole genome shotgun (WGS) entry which is preliminary data.</text>
</comment>
<feature type="domain" description="U1-type" evidence="2">
    <location>
        <begin position="317"/>
        <end position="351"/>
    </location>
</feature>
<dbReference type="EMBL" id="JAGYWB010000009">
    <property type="protein sequence ID" value="KAI0511183.1"/>
    <property type="molecule type" value="Genomic_DNA"/>
</dbReference>
<evidence type="ECO:0000256" key="1">
    <source>
        <dbReference type="SAM" id="MobiDB-lite"/>
    </source>
</evidence>
<evidence type="ECO:0000313" key="4">
    <source>
        <dbReference type="Proteomes" id="UP000829196"/>
    </source>
</evidence>
<dbReference type="Pfam" id="PF12874">
    <property type="entry name" value="zf-met"/>
    <property type="match status" value="2"/>
</dbReference>
<dbReference type="InterPro" id="IPR036236">
    <property type="entry name" value="Znf_C2H2_sf"/>
</dbReference>
<name>A0A8T3BFJ8_DENNO</name>
<proteinExistence type="predicted"/>
<feature type="region of interest" description="Disordered" evidence="1">
    <location>
        <begin position="267"/>
        <end position="313"/>
    </location>
</feature>
<evidence type="ECO:0000259" key="2">
    <source>
        <dbReference type="SMART" id="SM00451"/>
    </source>
</evidence>
<feature type="region of interest" description="Disordered" evidence="1">
    <location>
        <begin position="389"/>
        <end position="410"/>
    </location>
</feature>
<dbReference type="GO" id="GO:0008270">
    <property type="term" value="F:zinc ion binding"/>
    <property type="evidence" value="ECO:0007669"/>
    <property type="project" value="InterPro"/>
</dbReference>
<organism evidence="3 4">
    <name type="scientific">Dendrobium nobile</name>
    <name type="common">Orchid</name>
    <dbReference type="NCBI Taxonomy" id="94219"/>
    <lineage>
        <taxon>Eukaryota</taxon>
        <taxon>Viridiplantae</taxon>
        <taxon>Streptophyta</taxon>
        <taxon>Embryophyta</taxon>
        <taxon>Tracheophyta</taxon>
        <taxon>Spermatophyta</taxon>
        <taxon>Magnoliopsida</taxon>
        <taxon>Liliopsida</taxon>
        <taxon>Asparagales</taxon>
        <taxon>Orchidaceae</taxon>
        <taxon>Epidendroideae</taxon>
        <taxon>Malaxideae</taxon>
        <taxon>Dendrobiinae</taxon>
        <taxon>Dendrobium</taxon>
    </lineage>
</organism>
<reference evidence="3" key="1">
    <citation type="journal article" date="2022" name="Front. Genet.">
        <title>Chromosome-Scale Assembly of the Dendrobium nobile Genome Provides Insights Into the Molecular Mechanism of the Biosynthesis of the Medicinal Active Ingredient of Dendrobium.</title>
        <authorList>
            <person name="Xu Q."/>
            <person name="Niu S.-C."/>
            <person name="Li K.-L."/>
            <person name="Zheng P.-J."/>
            <person name="Zhang X.-J."/>
            <person name="Jia Y."/>
            <person name="Liu Y."/>
            <person name="Niu Y.-X."/>
            <person name="Yu L.-H."/>
            <person name="Chen D.-F."/>
            <person name="Zhang G.-Q."/>
        </authorList>
    </citation>
    <scope>NUCLEOTIDE SEQUENCE</scope>
    <source>
        <tissue evidence="3">Leaf</tissue>
    </source>
</reference>
<dbReference type="PANTHER" id="PTHR47487:SF8">
    <property type="entry name" value="OS08G0270900 PROTEIN"/>
    <property type="match status" value="1"/>
</dbReference>
<accession>A0A8T3BFJ8</accession>
<dbReference type="InterPro" id="IPR013087">
    <property type="entry name" value="Znf_C2H2_type"/>
</dbReference>
<dbReference type="AlphaFoldDB" id="A0A8T3BFJ8"/>
<dbReference type="OrthoDB" id="768076at2759"/>
<protein>
    <recommendedName>
        <fullName evidence="2">U1-type domain-containing protein</fullName>
    </recommendedName>
</protein>
<sequence length="410" mass="45075">MDFNGYTGNDLDSSLVFVSSDAYYASQALRSGLIGGATMKKLPLSNPSREAIEREILKEQIREEILAREMVKRRILEEEVRREIEMERILEIRRLQMESWSGLAGTSGMVMHGDRQTQTIMPSWLEAGVAASLGRGIAQDGAEFALRDRSSSHLLPKKTMAVMAQPAVRHEPEKRSPSNEDAVDFTFDKGSPSQFPQTKALATVAQSSLQNKVEKYFPSNKTTTSNCKLSGAKRNAQGELLIQPEKQWGCALCKVNSSSEEALKEHLQGRKHKAKEALLLPNKKTGPLQSKQNGSPPSEGASDGTPPKKKLSEGKKQQKLWCSLCRVKCNSSIMLEYHLAGRKHRNFMELKKANFSFKTEAVNFKTEAVTIADEKLGDSGSAGLVEEELETACPSTAPSSAGVDVDGKTT</sequence>
<dbReference type="Gene3D" id="3.30.160.60">
    <property type="entry name" value="Classic Zinc Finger"/>
    <property type="match status" value="2"/>
</dbReference>